<evidence type="ECO:0000313" key="4">
    <source>
        <dbReference type="EMBL" id="KAK6357520.1"/>
    </source>
</evidence>
<feature type="domain" description="BTB" evidence="3">
    <location>
        <begin position="28"/>
        <end position="98"/>
    </location>
</feature>
<dbReference type="PANTHER" id="PTHR47843">
    <property type="entry name" value="BTB DOMAIN-CONTAINING PROTEIN-RELATED"/>
    <property type="match status" value="1"/>
</dbReference>
<dbReference type="InterPro" id="IPR011333">
    <property type="entry name" value="SKP1/BTB/POZ_sf"/>
</dbReference>
<evidence type="ECO:0000256" key="1">
    <source>
        <dbReference type="SAM" id="Coils"/>
    </source>
</evidence>
<dbReference type="InterPro" id="IPR000210">
    <property type="entry name" value="BTB/POZ_dom"/>
</dbReference>
<dbReference type="SUPFAM" id="SSF54695">
    <property type="entry name" value="POZ domain"/>
    <property type="match status" value="1"/>
</dbReference>
<dbReference type="Gene3D" id="3.30.710.10">
    <property type="entry name" value="Potassium Channel Kv1.1, Chain A"/>
    <property type="match status" value="1"/>
</dbReference>
<dbReference type="CDD" id="cd18186">
    <property type="entry name" value="BTB_POZ_ZBTB_KLHL-like"/>
    <property type="match status" value="1"/>
</dbReference>
<organism evidence="4 5">
    <name type="scientific">Orbilia javanica</name>
    <dbReference type="NCBI Taxonomy" id="47235"/>
    <lineage>
        <taxon>Eukaryota</taxon>
        <taxon>Fungi</taxon>
        <taxon>Dikarya</taxon>
        <taxon>Ascomycota</taxon>
        <taxon>Pezizomycotina</taxon>
        <taxon>Orbiliomycetes</taxon>
        <taxon>Orbiliales</taxon>
        <taxon>Orbiliaceae</taxon>
        <taxon>Orbilia</taxon>
    </lineage>
</organism>
<dbReference type="EMBL" id="JAVHNR010000001">
    <property type="protein sequence ID" value="KAK6357520.1"/>
    <property type="molecule type" value="Genomic_DNA"/>
</dbReference>
<comment type="caution">
    <text evidence="4">The sequence shown here is derived from an EMBL/GenBank/DDBJ whole genome shotgun (WGS) entry which is preliminary data.</text>
</comment>
<protein>
    <recommendedName>
        <fullName evidence="3">BTB domain-containing protein</fullName>
    </recommendedName>
</protein>
<evidence type="ECO:0000313" key="5">
    <source>
        <dbReference type="Proteomes" id="UP001313282"/>
    </source>
</evidence>
<dbReference type="Proteomes" id="UP001313282">
    <property type="component" value="Unassembled WGS sequence"/>
</dbReference>
<dbReference type="AlphaFoldDB" id="A0AAN8P2Y9"/>
<keyword evidence="5" id="KW-1185">Reference proteome</keyword>
<proteinExistence type="predicted"/>
<reference evidence="4 5" key="1">
    <citation type="submission" date="2019-10" db="EMBL/GenBank/DDBJ databases">
        <authorList>
            <person name="Palmer J.M."/>
        </authorList>
    </citation>
    <scope>NUCLEOTIDE SEQUENCE [LARGE SCALE GENOMIC DNA]</scope>
    <source>
        <strain evidence="4 5">TWF718</strain>
    </source>
</reference>
<gene>
    <name evidence="4" type="ORF">TWF718_001829</name>
</gene>
<evidence type="ECO:0000256" key="2">
    <source>
        <dbReference type="SAM" id="MobiDB-lite"/>
    </source>
</evidence>
<sequence length="309" mass="34847">MSHASILTATDNPKGYFILPAFNDPTFSDLTILSGPSKTPFRIHKVIVSATSDFFKAICKPGNCSNNGCQTIELPNIPPTVLQTVLLWQYGQQYVLPRHTPPPSSPAPESQSVKTLDQNETRVSDELLVIKTYSAAEQLQIPLLQSAILKAVADEFRFRPWVRFTRPVDFMQNLCNHRQHLLHLNPNQPITKTKASEASVSPSMDYSGKINFVSHIRNDQALNNKVDILECVSAMVASHNLKDLANEIETLKQEKLKAKKEGATNGIEDYLDRDDAFFAVILPVWEDFVKKREQKRVLDPRNEYVSPDF</sequence>
<dbReference type="PROSITE" id="PS50097">
    <property type="entry name" value="BTB"/>
    <property type="match status" value="1"/>
</dbReference>
<feature type="region of interest" description="Disordered" evidence="2">
    <location>
        <begin position="98"/>
        <end position="117"/>
    </location>
</feature>
<feature type="coiled-coil region" evidence="1">
    <location>
        <begin position="234"/>
        <end position="261"/>
    </location>
</feature>
<keyword evidence="1" id="KW-0175">Coiled coil</keyword>
<dbReference type="Pfam" id="PF00651">
    <property type="entry name" value="BTB"/>
    <property type="match status" value="1"/>
</dbReference>
<accession>A0AAN8P2Y9</accession>
<name>A0AAN8P2Y9_9PEZI</name>
<evidence type="ECO:0000259" key="3">
    <source>
        <dbReference type="PROSITE" id="PS50097"/>
    </source>
</evidence>
<dbReference type="SMART" id="SM00225">
    <property type="entry name" value="BTB"/>
    <property type="match status" value="1"/>
</dbReference>